<reference evidence="3" key="1">
    <citation type="submission" date="2016-04" db="EMBL/GenBank/DDBJ databases">
        <title>Cephalotus genome sequencing.</title>
        <authorList>
            <person name="Fukushima K."/>
            <person name="Hasebe M."/>
            <person name="Fang X."/>
        </authorList>
    </citation>
    <scope>NUCLEOTIDE SEQUENCE [LARGE SCALE GENOMIC DNA]</scope>
    <source>
        <strain evidence="3">cv. St1</strain>
    </source>
</reference>
<dbReference type="Pfam" id="PF24626">
    <property type="entry name" value="SH3_Tf2-1"/>
    <property type="match status" value="1"/>
</dbReference>
<feature type="non-terminal residue" evidence="2">
    <location>
        <position position="1"/>
    </location>
</feature>
<dbReference type="AlphaFoldDB" id="A0A1Q3BCI0"/>
<protein>
    <recommendedName>
        <fullName evidence="1">Tf2-1-like SH3-like domain-containing protein</fullName>
    </recommendedName>
</protein>
<dbReference type="Proteomes" id="UP000187406">
    <property type="component" value="Unassembled WGS sequence"/>
</dbReference>
<dbReference type="InterPro" id="IPR056924">
    <property type="entry name" value="SH3_Tf2-1"/>
</dbReference>
<feature type="domain" description="Tf2-1-like SH3-like" evidence="1">
    <location>
        <begin position="30"/>
        <end position="87"/>
    </location>
</feature>
<evidence type="ECO:0000313" key="3">
    <source>
        <dbReference type="Proteomes" id="UP000187406"/>
    </source>
</evidence>
<name>A0A1Q3BCI0_CEPFO</name>
<evidence type="ECO:0000259" key="1">
    <source>
        <dbReference type="Pfam" id="PF24626"/>
    </source>
</evidence>
<sequence>KKLAEVNAKNKTTADSHRRLKVFKEDDMIIIFLKEIFPVGTYNKLKPRKYGPYKIVHMINDNAYVVDIPSSFDISATLNVADLFEYHVEKSLYPDINSMSSSFKVEETDRVQ</sequence>
<evidence type="ECO:0000313" key="2">
    <source>
        <dbReference type="EMBL" id="GAV65544.1"/>
    </source>
</evidence>
<comment type="caution">
    <text evidence="2">The sequence shown here is derived from an EMBL/GenBank/DDBJ whole genome shotgun (WGS) entry which is preliminary data.</text>
</comment>
<feature type="non-terminal residue" evidence="2">
    <location>
        <position position="112"/>
    </location>
</feature>
<dbReference type="OrthoDB" id="1721574at2759"/>
<proteinExistence type="predicted"/>
<keyword evidence="3" id="KW-1185">Reference proteome</keyword>
<gene>
    <name evidence="2" type="ORF">CFOL_v3_09059</name>
</gene>
<dbReference type="InParanoid" id="A0A1Q3BCI0"/>
<organism evidence="2 3">
    <name type="scientific">Cephalotus follicularis</name>
    <name type="common">Albany pitcher plant</name>
    <dbReference type="NCBI Taxonomy" id="3775"/>
    <lineage>
        <taxon>Eukaryota</taxon>
        <taxon>Viridiplantae</taxon>
        <taxon>Streptophyta</taxon>
        <taxon>Embryophyta</taxon>
        <taxon>Tracheophyta</taxon>
        <taxon>Spermatophyta</taxon>
        <taxon>Magnoliopsida</taxon>
        <taxon>eudicotyledons</taxon>
        <taxon>Gunneridae</taxon>
        <taxon>Pentapetalae</taxon>
        <taxon>rosids</taxon>
        <taxon>fabids</taxon>
        <taxon>Oxalidales</taxon>
        <taxon>Cephalotaceae</taxon>
        <taxon>Cephalotus</taxon>
    </lineage>
</organism>
<accession>A0A1Q3BCI0</accession>
<dbReference type="EMBL" id="BDDD01000419">
    <property type="protein sequence ID" value="GAV65544.1"/>
    <property type="molecule type" value="Genomic_DNA"/>
</dbReference>